<reference evidence="3" key="1">
    <citation type="submission" date="2022-08" db="EMBL/GenBank/DDBJ databases">
        <title>Complete genome sequence of Mycoplasma molare type strain H 542.</title>
        <authorList>
            <person name="Spergser J."/>
        </authorList>
    </citation>
    <scope>NUCLEOTIDE SEQUENCE</scope>
    <source>
        <strain evidence="3">H 542</strain>
    </source>
</reference>
<accession>A0ABY5TUW7</accession>
<protein>
    <recommendedName>
        <fullName evidence="5">Lipoprotein</fullName>
    </recommendedName>
</protein>
<dbReference type="EMBL" id="CP103423">
    <property type="protein sequence ID" value="UWD34453.1"/>
    <property type="molecule type" value="Genomic_DNA"/>
</dbReference>
<proteinExistence type="predicted"/>
<feature type="coiled-coil region" evidence="1">
    <location>
        <begin position="265"/>
        <end position="333"/>
    </location>
</feature>
<dbReference type="RefSeq" id="WP_259429390.1">
    <property type="nucleotide sequence ID" value="NZ_CP103423.1"/>
</dbReference>
<keyword evidence="2" id="KW-0732">Signal</keyword>
<evidence type="ECO:0008006" key="5">
    <source>
        <dbReference type="Google" id="ProtNLM"/>
    </source>
</evidence>
<dbReference type="PROSITE" id="PS51257">
    <property type="entry name" value="PROKAR_LIPOPROTEIN"/>
    <property type="match status" value="1"/>
</dbReference>
<keyword evidence="4" id="KW-1185">Reference proteome</keyword>
<dbReference type="Proteomes" id="UP001058364">
    <property type="component" value="Chromosome"/>
</dbReference>
<evidence type="ECO:0000313" key="3">
    <source>
        <dbReference type="EMBL" id="UWD34453.1"/>
    </source>
</evidence>
<evidence type="ECO:0000313" key="4">
    <source>
        <dbReference type="Proteomes" id="UP001058364"/>
    </source>
</evidence>
<evidence type="ECO:0000256" key="2">
    <source>
        <dbReference type="SAM" id="SignalP"/>
    </source>
</evidence>
<gene>
    <name evidence="3" type="ORF">NX772_01320</name>
</gene>
<sequence length="376" mass="44543">MKKKTKIKLSASAVMILNLGSVISCSNENNSDISLKDKNLDKLIQYFSENNFDYFSNLKENISSRSKINLNEDQVNNLISFLNHYKTIIDFKTEEPYKGIEIYFDNTNIINERLKKFDKIININDDSFLNVTEELLEEIQDTIIKLKGRNSEIIENNNALDGFINRIQEIQIENSNILNLINKNIMLFFNNKKNRSSFFEKLESIIEKNNYLNQIIEVYKDADNEEFRSYLKILKVFLNSFDGQVELNSILNQFEEKTKILIKLILDNDLRINNLKKEIKNLEAKISFSKVLTNLEKEKLILETKEIIIYEDLDKVNKKFQNLELELDKNKNNFINNISEFPISLNNKKYLENVVFSFDEFEKFKNFEIKFKNFIW</sequence>
<feature type="coiled-coil region" evidence="1">
    <location>
        <begin position="129"/>
        <end position="156"/>
    </location>
</feature>
<organism evidence="3 4">
    <name type="scientific">Mesomycoplasma molare</name>
    <dbReference type="NCBI Taxonomy" id="171288"/>
    <lineage>
        <taxon>Bacteria</taxon>
        <taxon>Bacillati</taxon>
        <taxon>Mycoplasmatota</taxon>
        <taxon>Mycoplasmoidales</taxon>
        <taxon>Metamycoplasmataceae</taxon>
        <taxon>Mesomycoplasma</taxon>
    </lineage>
</organism>
<name>A0ABY5TUW7_9BACT</name>
<keyword evidence="1" id="KW-0175">Coiled coil</keyword>
<feature type="chain" id="PRO_5046919134" description="Lipoprotein" evidence="2">
    <location>
        <begin position="27"/>
        <end position="376"/>
    </location>
</feature>
<evidence type="ECO:0000256" key="1">
    <source>
        <dbReference type="SAM" id="Coils"/>
    </source>
</evidence>
<feature type="signal peptide" evidence="2">
    <location>
        <begin position="1"/>
        <end position="26"/>
    </location>
</feature>